<accession>A0ABV7VT30</accession>
<comment type="caution">
    <text evidence="11">The sequence shown here is derived from an EMBL/GenBank/DDBJ whole genome shotgun (WGS) entry which is preliminary data.</text>
</comment>
<dbReference type="Pfam" id="PF17287">
    <property type="entry name" value="POTRA_3"/>
    <property type="match status" value="1"/>
</dbReference>
<dbReference type="PIRSF" id="PIRSF029745">
    <property type="entry name" value="FhaC"/>
    <property type="match status" value="1"/>
</dbReference>
<dbReference type="Gene3D" id="2.40.160.50">
    <property type="entry name" value="membrane protein fhac: a member of the omp85/tpsb transporter family"/>
    <property type="match status" value="1"/>
</dbReference>
<dbReference type="InterPro" id="IPR051544">
    <property type="entry name" value="TPS_OM_transporter"/>
</dbReference>
<protein>
    <submittedName>
        <fullName evidence="11">ShlB/FhaC/HecB family hemolysin secretion/activation protein</fullName>
    </submittedName>
</protein>
<dbReference type="Proteomes" id="UP001595722">
    <property type="component" value="Unassembled WGS sequence"/>
</dbReference>
<gene>
    <name evidence="11" type="ORF">ACFOMG_11315</name>
</gene>
<keyword evidence="5" id="KW-0812">Transmembrane</keyword>
<dbReference type="InterPro" id="IPR005565">
    <property type="entry name" value="Hemolysn_activator_HlyB_C"/>
</dbReference>
<keyword evidence="12" id="KW-1185">Reference proteome</keyword>
<dbReference type="InterPro" id="IPR013686">
    <property type="entry name" value="Polypept-transport_assoc_ShlB"/>
</dbReference>
<proteinExistence type="inferred from homology"/>
<dbReference type="InterPro" id="IPR027282">
    <property type="entry name" value="TPS"/>
</dbReference>
<keyword evidence="4" id="KW-1134">Transmembrane beta strand</keyword>
<dbReference type="PROSITE" id="PS51779">
    <property type="entry name" value="POTRA"/>
    <property type="match status" value="1"/>
</dbReference>
<dbReference type="Gene3D" id="3.10.20.310">
    <property type="entry name" value="membrane protein fhac"/>
    <property type="match status" value="1"/>
</dbReference>
<evidence type="ECO:0000256" key="7">
    <source>
        <dbReference type="ARBA" id="ARBA00023136"/>
    </source>
</evidence>
<dbReference type="InterPro" id="IPR035251">
    <property type="entry name" value="ShlB_POTRA"/>
</dbReference>
<feature type="signal peptide" evidence="9">
    <location>
        <begin position="1"/>
        <end position="27"/>
    </location>
</feature>
<comment type="similarity">
    <text evidence="2">Belongs to the TPS (TC 1.B.20) family.</text>
</comment>
<evidence type="ECO:0000313" key="12">
    <source>
        <dbReference type="Proteomes" id="UP001595722"/>
    </source>
</evidence>
<evidence type="ECO:0000256" key="2">
    <source>
        <dbReference type="ARBA" id="ARBA00009055"/>
    </source>
</evidence>
<feature type="domain" description="POTRA" evidence="10">
    <location>
        <begin position="74"/>
        <end position="149"/>
    </location>
</feature>
<evidence type="ECO:0000256" key="9">
    <source>
        <dbReference type="SAM" id="SignalP"/>
    </source>
</evidence>
<keyword evidence="9" id="KW-0732">Signal</keyword>
<dbReference type="PANTHER" id="PTHR34597:SF3">
    <property type="entry name" value="OUTER MEMBRANE TRANSPORTER CDIB"/>
    <property type="match status" value="1"/>
</dbReference>
<sequence length="555" mass="61713">MIRTRLLATLVVVLLLLLLLLSAHSWAVDPVTEPGQKFLEDQRRQNELNNLQQRQDAFQQPPGYRDIPLEASCFPVDEILISGNTILSRSDITSVVSRYRKRCLGKDGINQLMQELTAEYIDQGYITSRVYIPPQDLRRGILELVVIEGYVEAISINNNHQDDRDKLWWVMSPSWGKHLRLPEIEQALDQINRVPSANATMKLWPGQKTGSTHVQILNSVDDEVRGSVSVSNDGQENTGRNKTRLGVEADNILGINDSASLNLISSTNTNAVTLNAGMPFRWWNFDVSHSYSEYLNVLPENTDLFGQSNTSAMNVAYLAFRDSRSRLTVKSSVTVRRSERHILGVKLTPQKLAPIRLAVNYSSNNTWGFFSAELAHIHGTGLFGATHDSPSASGHTPLARFQKQDVRLTLGAPVFRYASLQTTIAGQYTDDSLYSSEQIHLGDAASVRGSDTTFASGDRGFYIQNTLTLPGRNMASLLGIDSPVLSGISARVFSDYGRVRNLAAPDNIEGTGIGAGIRIVYQHFNADLWWARLAQSRREYAGQNVFSFNLGLKVF</sequence>
<keyword evidence="6" id="KW-0653">Protein transport</keyword>
<dbReference type="Pfam" id="PF03865">
    <property type="entry name" value="ShlB"/>
    <property type="match status" value="1"/>
</dbReference>
<evidence type="ECO:0000256" key="4">
    <source>
        <dbReference type="ARBA" id="ARBA00022452"/>
    </source>
</evidence>
<evidence type="ECO:0000256" key="6">
    <source>
        <dbReference type="ARBA" id="ARBA00022927"/>
    </source>
</evidence>
<name>A0ABV7VT30_9GAMM</name>
<reference evidence="12" key="1">
    <citation type="journal article" date="2019" name="Int. J. Syst. Evol. Microbiol.">
        <title>The Global Catalogue of Microorganisms (GCM) 10K type strain sequencing project: providing services to taxonomists for standard genome sequencing and annotation.</title>
        <authorList>
            <consortium name="The Broad Institute Genomics Platform"/>
            <consortium name="The Broad Institute Genome Sequencing Center for Infectious Disease"/>
            <person name="Wu L."/>
            <person name="Ma J."/>
        </authorList>
    </citation>
    <scope>NUCLEOTIDE SEQUENCE [LARGE SCALE GENOMIC DNA]</scope>
    <source>
        <strain evidence="12">KCTC 42424</strain>
    </source>
</reference>
<organism evidence="11 12">
    <name type="scientific">Bacterioplanoides pacificum</name>
    <dbReference type="NCBI Taxonomy" id="1171596"/>
    <lineage>
        <taxon>Bacteria</taxon>
        <taxon>Pseudomonadati</taxon>
        <taxon>Pseudomonadota</taxon>
        <taxon>Gammaproteobacteria</taxon>
        <taxon>Oceanospirillales</taxon>
        <taxon>Oceanospirillaceae</taxon>
        <taxon>Bacterioplanoides</taxon>
    </lineage>
</organism>
<evidence type="ECO:0000256" key="3">
    <source>
        <dbReference type="ARBA" id="ARBA00022448"/>
    </source>
</evidence>
<feature type="chain" id="PRO_5047420695" evidence="9">
    <location>
        <begin position="28"/>
        <end position="555"/>
    </location>
</feature>
<comment type="subcellular location">
    <subcellularLocation>
        <location evidence="1">Cell outer membrane</location>
    </subcellularLocation>
</comment>
<keyword evidence="8" id="KW-0998">Cell outer membrane</keyword>
<keyword evidence="7" id="KW-0472">Membrane</keyword>
<evidence type="ECO:0000313" key="11">
    <source>
        <dbReference type="EMBL" id="MFC3680685.1"/>
    </source>
</evidence>
<evidence type="ECO:0000259" key="10">
    <source>
        <dbReference type="PROSITE" id="PS51779"/>
    </source>
</evidence>
<dbReference type="PANTHER" id="PTHR34597">
    <property type="entry name" value="SLR1661 PROTEIN"/>
    <property type="match status" value="1"/>
</dbReference>
<dbReference type="RefSeq" id="WP_376866718.1">
    <property type="nucleotide sequence ID" value="NZ_JBHRYB010000013.1"/>
</dbReference>
<evidence type="ECO:0000256" key="1">
    <source>
        <dbReference type="ARBA" id="ARBA00004442"/>
    </source>
</evidence>
<keyword evidence="3" id="KW-0813">Transport</keyword>
<dbReference type="InterPro" id="IPR034746">
    <property type="entry name" value="POTRA"/>
</dbReference>
<dbReference type="EMBL" id="JBHRYB010000013">
    <property type="protein sequence ID" value="MFC3680685.1"/>
    <property type="molecule type" value="Genomic_DNA"/>
</dbReference>
<dbReference type="Pfam" id="PF08479">
    <property type="entry name" value="POTRA_2"/>
    <property type="match status" value="1"/>
</dbReference>
<evidence type="ECO:0000256" key="8">
    <source>
        <dbReference type="ARBA" id="ARBA00023237"/>
    </source>
</evidence>
<evidence type="ECO:0000256" key="5">
    <source>
        <dbReference type="ARBA" id="ARBA00022692"/>
    </source>
</evidence>